<dbReference type="Proteomes" id="UP000654670">
    <property type="component" value="Unassembled WGS sequence"/>
</dbReference>
<dbReference type="AlphaFoldDB" id="A0A917W5S1"/>
<comment type="caution">
    <text evidence="1">The sequence shown here is derived from an EMBL/GenBank/DDBJ whole genome shotgun (WGS) entry which is preliminary data.</text>
</comment>
<reference evidence="1" key="2">
    <citation type="submission" date="2020-09" db="EMBL/GenBank/DDBJ databases">
        <authorList>
            <person name="Sun Q."/>
            <person name="Ohkuma M."/>
        </authorList>
    </citation>
    <scope>NUCLEOTIDE SEQUENCE</scope>
    <source>
        <strain evidence="1">JCM 15325</strain>
    </source>
</reference>
<reference evidence="1" key="1">
    <citation type="journal article" date="2014" name="Int. J. Syst. Evol. Microbiol.">
        <title>Complete genome sequence of Corynebacterium casei LMG S-19264T (=DSM 44701T), isolated from a smear-ripened cheese.</title>
        <authorList>
            <consortium name="US DOE Joint Genome Institute (JGI-PGF)"/>
            <person name="Walter F."/>
            <person name="Albersmeier A."/>
            <person name="Kalinowski J."/>
            <person name="Ruckert C."/>
        </authorList>
    </citation>
    <scope>NUCLEOTIDE SEQUENCE</scope>
    <source>
        <strain evidence="1">JCM 15325</strain>
    </source>
</reference>
<evidence type="ECO:0000313" key="2">
    <source>
        <dbReference type="Proteomes" id="UP000654670"/>
    </source>
</evidence>
<name>A0A917W5S1_9BACL</name>
<accession>A0A917W5S1</accession>
<keyword evidence="2" id="KW-1185">Reference proteome</keyword>
<gene>
    <name evidence="1" type="ORF">GCM10007968_31940</name>
</gene>
<protein>
    <submittedName>
        <fullName evidence="1">Uncharacterized protein</fullName>
    </submittedName>
</protein>
<dbReference type="EMBL" id="BMOK01000023">
    <property type="protein sequence ID" value="GGL65539.1"/>
    <property type="molecule type" value="Genomic_DNA"/>
</dbReference>
<sequence length="64" mass="7137">MDSRKNSIFNPQASYDHIFVTTRGFIQPEWAIRLCGTGTIKKLGNMLGAKYCDGHKIKPATPIV</sequence>
<proteinExistence type="predicted"/>
<organism evidence="1 2">
    <name type="scientific">Sporolactobacillus putidus</name>
    <dbReference type="NCBI Taxonomy" id="492735"/>
    <lineage>
        <taxon>Bacteria</taxon>
        <taxon>Bacillati</taxon>
        <taxon>Bacillota</taxon>
        <taxon>Bacilli</taxon>
        <taxon>Bacillales</taxon>
        <taxon>Sporolactobacillaceae</taxon>
        <taxon>Sporolactobacillus</taxon>
    </lineage>
</organism>
<evidence type="ECO:0000313" key="1">
    <source>
        <dbReference type="EMBL" id="GGL65539.1"/>
    </source>
</evidence>